<evidence type="ECO:0000313" key="2">
    <source>
        <dbReference type="Proteomes" id="UP001060085"/>
    </source>
</evidence>
<gene>
    <name evidence="1" type="ORF">M9H77_24328</name>
</gene>
<reference evidence="2" key="1">
    <citation type="journal article" date="2023" name="Nat. Plants">
        <title>Single-cell RNA sequencing provides a high-resolution roadmap for understanding the multicellular compartmentation of specialized metabolism.</title>
        <authorList>
            <person name="Sun S."/>
            <person name="Shen X."/>
            <person name="Li Y."/>
            <person name="Li Y."/>
            <person name="Wang S."/>
            <person name="Li R."/>
            <person name="Zhang H."/>
            <person name="Shen G."/>
            <person name="Guo B."/>
            <person name="Wei J."/>
            <person name="Xu J."/>
            <person name="St-Pierre B."/>
            <person name="Chen S."/>
            <person name="Sun C."/>
        </authorList>
    </citation>
    <scope>NUCLEOTIDE SEQUENCE [LARGE SCALE GENOMIC DNA]</scope>
</reference>
<proteinExistence type="predicted"/>
<dbReference type="EMBL" id="CM044705">
    <property type="protein sequence ID" value="KAI5665005.1"/>
    <property type="molecule type" value="Genomic_DNA"/>
</dbReference>
<organism evidence="1 2">
    <name type="scientific">Catharanthus roseus</name>
    <name type="common">Madagascar periwinkle</name>
    <name type="synonym">Vinca rosea</name>
    <dbReference type="NCBI Taxonomy" id="4058"/>
    <lineage>
        <taxon>Eukaryota</taxon>
        <taxon>Viridiplantae</taxon>
        <taxon>Streptophyta</taxon>
        <taxon>Embryophyta</taxon>
        <taxon>Tracheophyta</taxon>
        <taxon>Spermatophyta</taxon>
        <taxon>Magnoliopsida</taxon>
        <taxon>eudicotyledons</taxon>
        <taxon>Gunneridae</taxon>
        <taxon>Pentapetalae</taxon>
        <taxon>asterids</taxon>
        <taxon>lamiids</taxon>
        <taxon>Gentianales</taxon>
        <taxon>Apocynaceae</taxon>
        <taxon>Rauvolfioideae</taxon>
        <taxon>Vinceae</taxon>
        <taxon>Catharanthinae</taxon>
        <taxon>Catharanthus</taxon>
    </lineage>
</organism>
<comment type="caution">
    <text evidence="1">The sequence shown here is derived from an EMBL/GenBank/DDBJ whole genome shotgun (WGS) entry which is preliminary data.</text>
</comment>
<protein>
    <submittedName>
        <fullName evidence="1">Uncharacterized protein</fullName>
    </submittedName>
</protein>
<keyword evidence="2" id="KW-1185">Reference proteome</keyword>
<dbReference type="Proteomes" id="UP001060085">
    <property type="component" value="Linkage Group LG05"/>
</dbReference>
<evidence type="ECO:0000313" key="1">
    <source>
        <dbReference type="EMBL" id="KAI5665005.1"/>
    </source>
</evidence>
<sequence>MCRWKSNRGEYVRYHEGCSYVAHNQGGNAYGGINHSGANFTPRRQDGIDNFSLCARSFEHASYNCYEKNRIGVGNGIAYRPFERVPRKETRNEKNYVNMDERFHTRGNISCGKSSQSLKQAPRLCNHNLESLPSLYGKFVPTYYLEWKSEVEYLFDAYNVDEDDKAILASCFFSPSILEYILTYRRRKGVELNTWSENGALSDEFGVGQFERLEWSKAMGNSNGKQEIYISPQGIEKEESIRPSLLEKSSMDNELLHAKIEIDESVEVHVEEETS</sequence>
<accession>A0ACC0AVV3</accession>
<name>A0ACC0AVV3_CATRO</name>